<comment type="caution">
    <text evidence="11">The sequence shown here is derived from an EMBL/GenBank/DDBJ whole genome shotgun (WGS) entry which is preliminary data.</text>
</comment>
<evidence type="ECO:0000256" key="8">
    <source>
        <dbReference type="PIRSR" id="PIRSR000294-1"/>
    </source>
</evidence>
<comment type="subcellular location">
    <subcellularLocation>
        <location evidence="1">Periplasm</location>
    </subcellularLocation>
</comment>
<dbReference type="SUPFAM" id="SSF46626">
    <property type="entry name" value="Cytochrome c"/>
    <property type="match status" value="2"/>
</dbReference>
<protein>
    <submittedName>
        <fullName evidence="11">Cytochrome-c peroxidase</fullName>
    </submittedName>
</protein>
<accession>A0A956M2Q2</accession>
<reference evidence="11" key="1">
    <citation type="submission" date="2020-04" db="EMBL/GenBank/DDBJ databases">
        <authorList>
            <person name="Zhang T."/>
        </authorList>
    </citation>
    <scope>NUCLEOTIDE SEQUENCE</scope>
    <source>
        <strain evidence="11">HKST-UBA01</strain>
    </source>
</reference>
<evidence type="ECO:0000259" key="10">
    <source>
        <dbReference type="PROSITE" id="PS51007"/>
    </source>
</evidence>
<feature type="binding site" description="axial binding residue" evidence="9">
    <location>
        <position position="63"/>
    </location>
    <ligand>
        <name>heme c</name>
        <dbReference type="ChEBI" id="CHEBI:61717"/>
        <label>1</label>
    </ligand>
    <ligandPart>
        <name>Fe</name>
        <dbReference type="ChEBI" id="CHEBI:18248"/>
    </ligandPart>
</feature>
<keyword evidence="2 8" id="KW-0349">Heme</keyword>
<feature type="binding site" description="axial binding residue" evidence="9">
    <location>
        <position position="213"/>
    </location>
    <ligand>
        <name>heme c</name>
        <dbReference type="ChEBI" id="CHEBI:61717"/>
        <label>2</label>
    </ligand>
    <ligandPart>
        <name>Fe</name>
        <dbReference type="ChEBI" id="CHEBI:18248"/>
    </ligandPart>
</feature>
<keyword evidence="4" id="KW-0732">Signal</keyword>
<proteinExistence type="predicted"/>
<dbReference type="GO" id="GO:0009055">
    <property type="term" value="F:electron transfer activity"/>
    <property type="evidence" value="ECO:0007669"/>
    <property type="project" value="InterPro"/>
</dbReference>
<dbReference type="GO" id="GO:0042597">
    <property type="term" value="C:periplasmic space"/>
    <property type="evidence" value="ECO:0007669"/>
    <property type="project" value="UniProtKB-SubCell"/>
</dbReference>
<feature type="binding site" description="covalent" evidence="8">
    <location>
        <position position="59"/>
    </location>
    <ligand>
        <name>heme c</name>
        <dbReference type="ChEBI" id="CHEBI:61717"/>
        <label>1</label>
    </ligand>
</feature>
<organism evidence="11 12">
    <name type="scientific">Eiseniibacteriota bacterium</name>
    <dbReference type="NCBI Taxonomy" id="2212470"/>
    <lineage>
        <taxon>Bacteria</taxon>
        <taxon>Candidatus Eiseniibacteriota</taxon>
    </lineage>
</organism>
<dbReference type="GO" id="GO:0046872">
    <property type="term" value="F:metal ion binding"/>
    <property type="evidence" value="ECO:0007669"/>
    <property type="project" value="UniProtKB-KW"/>
</dbReference>
<dbReference type="PIRSF" id="PIRSF000294">
    <property type="entry name" value="Cytochrome-c_peroxidase"/>
    <property type="match status" value="1"/>
</dbReference>
<keyword evidence="6" id="KW-0560">Oxidoreductase</keyword>
<dbReference type="GO" id="GO:0004130">
    <property type="term" value="F:cytochrome-c peroxidase activity"/>
    <property type="evidence" value="ECO:0007669"/>
    <property type="project" value="TreeGrafter"/>
</dbReference>
<feature type="binding site" description="covalent" evidence="8">
    <location>
        <position position="209"/>
    </location>
    <ligand>
        <name>heme c</name>
        <dbReference type="ChEBI" id="CHEBI:61717"/>
        <label>2</label>
    </ligand>
</feature>
<dbReference type="InterPro" id="IPR009056">
    <property type="entry name" value="Cyt_c-like_dom"/>
</dbReference>
<dbReference type="GO" id="GO:0020037">
    <property type="term" value="F:heme binding"/>
    <property type="evidence" value="ECO:0007669"/>
    <property type="project" value="InterPro"/>
</dbReference>
<evidence type="ECO:0000256" key="7">
    <source>
        <dbReference type="ARBA" id="ARBA00023004"/>
    </source>
</evidence>
<dbReference type="PANTHER" id="PTHR30600">
    <property type="entry name" value="CYTOCHROME C PEROXIDASE-RELATED"/>
    <property type="match status" value="1"/>
</dbReference>
<evidence type="ECO:0000256" key="2">
    <source>
        <dbReference type="ARBA" id="ARBA00022617"/>
    </source>
</evidence>
<keyword evidence="7 9" id="KW-0408">Iron</keyword>
<evidence type="ECO:0000256" key="5">
    <source>
        <dbReference type="ARBA" id="ARBA00022764"/>
    </source>
</evidence>
<dbReference type="Gene3D" id="1.10.760.10">
    <property type="entry name" value="Cytochrome c-like domain"/>
    <property type="match status" value="2"/>
</dbReference>
<dbReference type="InterPro" id="IPR036909">
    <property type="entry name" value="Cyt_c-like_dom_sf"/>
</dbReference>
<feature type="domain" description="Cytochrome c" evidence="10">
    <location>
        <begin position="37"/>
        <end position="173"/>
    </location>
</feature>
<keyword evidence="11" id="KW-0575">Peroxidase</keyword>
<reference evidence="11" key="2">
    <citation type="journal article" date="2021" name="Microbiome">
        <title>Successional dynamics and alternative stable states in a saline activated sludge microbial community over 9 years.</title>
        <authorList>
            <person name="Wang Y."/>
            <person name="Ye J."/>
            <person name="Ju F."/>
            <person name="Liu L."/>
            <person name="Boyd J.A."/>
            <person name="Deng Y."/>
            <person name="Parks D.H."/>
            <person name="Jiang X."/>
            <person name="Yin X."/>
            <person name="Woodcroft B.J."/>
            <person name="Tyson G.W."/>
            <person name="Hugenholtz P."/>
            <person name="Polz M.F."/>
            <person name="Zhang T."/>
        </authorList>
    </citation>
    <scope>NUCLEOTIDE SEQUENCE</scope>
    <source>
        <strain evidence="11">HKST-UBA01</strain>
    </source>
</reference>
<evidence type="ECO:0000256" key="9">
    <source>
        <dbReference type="PIRSR" id="PIRSR000294-2"/>
    </source>
</evidence>
<dbReference type="InterPro" id="IPR051395">
    <property type="entry name" value="Cytochrome_c_Peroxidase/MauG"/>
</dbReference>
<dbReference type="InterPro" id="IPR026259">
    <property type="entry name" value="MauG/Cytc_peroxidase"/>
</dbReference>
<keyword evidence="5" id="KW-0574">Periplasm</keyword>
<gene>
    <name evidence="11" type="ORF">KC729_17780</name>
</gene>
<dbReference type="AlphaFoldDB" id="A0A956M2Q2"/>
<dbReference type="InterPro" id="IPR004852">
    <property type="entry name" value="Di-haem_cyt_c_peroxidsae"/>
</dbReference>
<comment type="PTM">
    <text evidence="8">Binds 2 heme groups per subunit.</text>
</comment>
<dbReference type="EMBL" id="JAGQHR010000739">
    <property type="protein sequence ID" value="MCA9729542.1"/>
    <property type="molecule type" value="Genomic_DNA"/>
</dbReference>
<keyword evidence="3 9" id="KW-0479">Metal-binding</keyword>
<feature type="domain" description="Cytochrome c" evidence="10">
    <location>
        <begin position="194"/>
        <end position="291"/>
    </location>
</feature>
<dbReference type="PANTHER" id="PTHR30600:SF10">
    <property type="entry name" value="BLL6722 PROTEIN"/>
    <property type="match status" value="1"/>
</dbReference>
<evidence type="ECO:0000256" key="3">
    <source>
        <dbReference type="ARBA" id="ARBA00022723"/>
    </source>
</evidence>
<feature type="non-terminal residue" evidence="11">
    <location>
        <position position="298"/>
    </location>
</feature>
<feature type="binding site" description="covalent" evidence="8">
    <location>
        <position position="212"/>
    </location>
    <ligand>
        <name>heme c</name>
        <dbReference type="ChEBI" id="CHEBI:61717"/>
        <label>2</label>
    </ligand>
</feature>
<comment type="cofactor">
    <cofactor evidence="8">
        <name>heme</name>
        <dbReference type="ChEBI" id="CHEBI:30413"/>
    </cofactor>
    <text evidence="8">Binds 2 heme groups.</text>
</comment>
<dbReference type="Pfam" id="PF03150">
    <property type="entry name" value="CCP_MauG"/>
    <property type="match status" value="1"/>
</dbReference>
<feature type="binding site" description="covalent" evidence="8">
    <location>
        <position position="62"/>
    </location>
    <ligand>
        <name>heme c</name>
        <dbReference type="ChEBI" id="CHEBI:61717"/>
        <label>1</label>
    </ligand>
</feature>
<dbReference type="PROSITE" id="PS51007">
    <property type="entry name" value="CYTC"/>
    <property type="match status" value="2"/>
</dbReference>
<evidence type="ECO:0000256" key="6">
    <source>
        <dbReference type="ARBA" id="ARBA00023002"/>
    </source>
</evidence>
<dbReference type="Proteomes" id="UP000697710">
    <property type="component" value="Unassembled WGS sequence"/>
</dbReference>
<evidence type="ECO:0000256" key="4">
    <source>
        <dbReference type="ARBA" id="ARBA00022729"/>
    </source>
</evidence>
<sequence length="298" mass="32278">MLSLTATMLLAQSTSAEETPLGLPELSVPADNPQTPAKIALGNKLFHDKRFSTTGQVACANCHANDKAFTDGPLHVSEGINKLTGTRNAPTVVNAAYFRTQFWDGRSPSLEDQALHPFVNPVEMGLANHDPILAIVRTDPEYTAAFADVFGKSGDQITMDEVTKAIASFERTQIAGDSPFDRWFYGKDAAALNDQQKRGYGVFINQGRCVSCHRIEQTQALFTDNRFHNIGVGINGIQQDIPTLAGQFLHAKATLAEVDVKVLGDKRTSELGRFAVTKGLDDLGSFKTPTLRNVAATA</sequence>
<evidence type="ECO:0000313" key="11">
    <source>
        <dbReference type="EMBL" id="MCA9729542.1"/>
    </source>
</evidence>
<evidence type="ECO:0000256" key="1">
    <source>
        <dbReference type="ARBA" id="ARBA00004418"/>
    </source>
</evidence>
<evidence type="ECO:0000313" key="12">
    <source>
        <dbReference type="Proteomes" id="UP000697710"/>
    </source>
</evidence>
<name>A0A956M2Q2_UNCEI</name>